<organism evidence="10 11">
    <name type="scientific">Novosphingobium tardum</name>
    <dbReference type="NCBI Taxonomy" id="1538021"/>
    <lineage>
        <taxon>Bacteria</taxon>
        <taxon>Pseudomonadati</taxon>
        <taxon>Pseudomonadota</taxon>
        <taxon>Alphaproteobacteria</taxon>
        <taxon>Sphingomonadales</taxon>
        <taxon>Sphingomonadaceae</taxon>
        <taxon>Novosphingobium</taxon>
    </lineage>
</organism>
<dbReference type="InterPro" id="IPR006091">
    <property type="entry name" value="Acyl-CoA_Oxase/DH_mid-dom"/>
</dbReference>
<dbReference type="RefSeq" id="WP_379539058.1">
    <property type="nucleotide sequence ID" value="NZ_JBHSDR010000006.1"/>
</dbReference>
<dbReference type="PANTHER" id="PTHR43884:SF20">
    <property type="entry name" value="ACYL-COA DEHYDROGENASE FADE28"/>
    <property type="match status" value="1"/>
</dbReference>
<reference evidence="11" key="1">
    <citation type="journal article" date="2019" name="Int. J. Syst. Evol. Microbiol.">
        <title>The Global Catalogue of Microorganisms (GCM) 10K type strain sequencing project: providing services to taxonomists for standard genome sequencing and annotation.</title>
        <authorList>
            <consortium name="The Broad Institute Genomics Platform"/>
            <consortium name="The Broad Institute Genome Sequencing Center for Infectious Disease"/>
            <person name="Wu L."/>
            <person name="Ma J."/>
        </authorList>
    </citation>
    <scope>NUCLEOTIDE SEQUENCE [LARGE SCALE GENOMIC DNA]</scope>
    <source>
        <strain evidence="11">CGMCC 1.12989</strain>
    </source>
</reference>
<dbReference type="Gene3D" id="1.10.540.10">
    <property type="entry name" value="Acyl-CoA dehydrogenase/oxidase, N-terminal domain"/>
    <property type="match status" value="1"/>
</dbReference>
<comment type="similarity">
    <text evidence="2 6">Belongs to the acyl-CoA dehydrogenase family.</text>
</comment>
<dbReference type="InterPro" id="IPR037069">
    <property type="entry name" value="AcylCoA_DH/ox_N_sf"/>
</dbReference>
<dbReference type="PANTHER" id="PTHR43884">
    <property type="entry name" value="ACYL-COA DEHYDROGENASE"/>
    <property type="match status" value="1"/>
</dbReference>
<evidence type="ECO:0000256" key="6">
    <source>
        <dbReference type="RuleBase" id="RU362125"/>
    </source>
</evidence>
<dbReference type="InterPro" id="IPR009075">
    <property type="entry name" value="AcylCo_DH/oxidase_C"/>
</dbReference>
<dbReference type="Pfam" id="PF02771">
    <property type="entry name" value="Acyl-CoA_dh_N"/>
    <property type="match status" value="1"/>
</dbReference>
<gene>
    <name evidence="10" type="ORF">ACFO0A_11035</name>
</gene>
<proteinExistence type="inferred from homology"/>
<dbReference type="Proteomes" id="UP001595828">
    <property type="component" value="Unassembled WGS sequence"/>
</dbReference>
<dbReference type="Pfam" id="PF02770">
    <property type="entry name" value="Acyl-CoA_dh_M"/>
    <property type="match status" value="1"/>
</dbReference>
<dbReference type="Gene3D" id="1.20.140.10">
    <property type="entry name" value="Butyryl-CoA Dehydrogenase, subunit A, domain 3"/>
    <property type="match status" value="1"/>
</dbReference>
<protein>
    <submittedName>
        <fullName evidence="10">Acyl-CoA dehydrogenase family protein</fullName>
        <ecNumber evidence="10">1.-.-.-</ecNumber>
    </submittedName>
</protein>
<comment type="cofactor">
    <cofactor evidence="1 6">
        <name>FAD</name>
        <dbReference type="ChEBI" id="CHEBI:57692"/>
    </cofactor>
</comment>
<dbReference type="InterPro" id="IPR046373">
    <property type="entry name" value="Acyl-CoA_Oxase/DH_mid-dom_sf"/>
</dbReference>
<dbReference type="EC" id="1.-.-.-" evidence="10"/>
<keyword evidence="3 6" id="KW-0285">Flavoprotein</keyword>
<evidence type="ECO:0000256" key="3">
    <source>
        <dbReference type="ARBA" id="ARBA00022630"/>
    </source>
</evidence>
<feature type="domain" description="Acyl-CoA oxidase/dehydrogenase middle" evidence="8">
    <location>
        <begin position="117"/>
        <end position="193"/>
    </location>
</feature>
<evidence type="ECO:0000259" key="7">
    <source>
        <dbReference type="Pfam" id="PF00441"/>
    </source>
</evidence>
<dbReference type="InterPro" id="IPR013786">
    <property type="entry name" value="AcylCoA_DH/ox_N"/>
</dbReference>
<dbReference type="InterPro" id="IPR009100">
    <property type="entry name" value="AcylCoA_DH/oxidase_NM_dom_sf"/>
</dbReference>
<comment type="caution">
    <text evidence="10">The sequence shown here is derived from an EMBL/GenBank/DDBJ whole genome shotgun (WGS) entry which is preliminary data.</text>
</comment>
<dbReference type="EMBL" id="JBHSDR010000006">
    <property type="protein sequence ID" value="MFC4295589.1"/>
    <property type="molecule type" value="Genomic_DNA"/>
</dbReference>
<dbReference type="InterPro" id="IPR036250">
    <property type="entry name" value="AcylCo_DH-like_C"/>
</dbReference>
<evidence type="ECO:0000256" key="5">
    <source>
        <dbReference type="ARBA" id="ARBA00023002"/>
    </source>
</evidence>
<keyword evidence="5 6" id="KW-0560">Oxidoreductase</keyword>
<dbReference type="SUPFAM" id="SSF47203">
    <property type="entry name" value="Acyl-CoA dehydrogenase C-terminal domain-like"/>
    <property type="match status" value="1"/>
</dbReference>
<accession>A0ABV8RS48</accession>
<dbReference type="SUPFAM" id="SSF56645">
    <property type="entry name" value="Acyl-CoA dehydrogenase NM domain-like"/>
    <property type="match status" value="1"/>
</dbReference>
<evidence type="ECO:0000256" key="2">
    <source>
        <dbReference type="ARBA" id="ARBA00009347"/>
    </source>
</evidence>
<dbReference type="CDD" id="cd00567">
    <property type="entry name" value="ACAD"/>
    <property type="match status" value="1"/>
</dbReference>
<keyword evidence="11" id="KW-1185">Reference proteome</keyword>
<evidence type="ECO:0000256" key="1">
    <source>
        <dbReference type="ARBA" id="ARBA00001974"/>
    </source>
</evidence>
<name>A0ABV8RS48_9SPHN</name>
<evidence type="ECO:0000259" key="9">
    <source>
        <dbReference type="Pfam" id="PF02771"/>
    </source>
</evidence>
<dbReference type="Gene3D" id="2.40.110.10">
    <property type="entry name" value="Butyryl-CoA Dehydrogenase, subunit A, domain 2"/>
    <property type="match status" value="1"/>
</dbReference>
<feature type="domain" description="Acyl-CoA dehydrogenase/oxidase C-terminal" evidence="7">
    <location>
        <begin position="219"/>
        <end position="355"/>
    </location>
</feature>
<evidence type="ECO:0000313" key="10">
    <source>
        <dbReference type="EMBL" id="MFC4295589.1"/>
    </source>
</evidence>
<evidence type="ECO:0000313" key="11">
    <source>
        <dbReference type="Proteomes" id="UP001595828"/>
    </source>
</evidence>
<evidence type="ECO:0000256" key="4">
    <source>
        <dbReference type="ARBA" id="ARBA00022827"/>
    </source>
</evidence>
<dbReference type="GO" id="GO:0016491">
    <property type="term" value="F:oxidoreductase activity"/>
    <property type="evidence" value="ECO:0007669"/>
    <property type="project" value="UniProtKB-KW"/>
</dbReference>
<dbReference type="Pfam" id="PF00441">
    <property type="entry name" value="Acyl-CoA_dh_1"/>
    <property type="match status" value="1"/>
</dbReference>
<keyword evidence="4 6" id="KW-0274">FAD</keyword>
<sequence length="362" mass="38413">MNFDLSEEQELFRSSVERFTASMDGAARRRLRTEPGGYSRERWTQLAELGLLALAASEDAGGMGGSPVDLVVVAEALGKANAPDPWIENGILPVALLAAAGRPADLATAMTGERFFAFAFAERGQRYNLVPKSVTARSANGGYALNGEKTFVLGGAQADTFIVSAVLEGQAAYFLVPADASGLAARPYRIADGSLACELRLTHVAVTPEDRLELDSGQIAEAIALVRLLAAAEMLGLAQRLFDDTLAYVKQREQFGVPIGSFQALQHRLVDCYAALEQSRSIVLRAALVDEPGTNGRIRAAAGAKAFVATQADLIAREAVQMHGGMGVTDELAIGHAMKRVLMLAKLFGDEETALAEYAVAA</sequence>
<evidence type="ECO:0000259" key="8">
    <source>
        <dbReference type="Pfam" id="PF02770"/>
    </source>
</evidence>
<feature type="domain" description="Acyl-CoA dehydrogenase/oxidase N-terminal" evidence="9">
    <location>
        <begin position="6"/>
        <end position="90"/>
    </location>
</feature>